<feature type="domain" description="Auxiliary Activity family 9 catalytic" evidence="18">
    <location>
        <begin position="23"/>
        <end position="268"/>
    </location>
</feature>
<dbReference type="GeneID" id="11509859"/>
<comment type="subcellular location">
    <subcellularLocation>
        <location evidence="2">Secreted</location>
    </subcellularLocation>
</comment>
<dbReference type="InParanoid" id="G2QCS9"/>
<evidence type="ECO:0000256" key="14">
    <source>
        <dbReference type="ARBA" id="ARBA00045077"/>
    </source>
</evidence>
<dbReference type="InterPro" id="IPR005103">
    <property type="entry name" value="AA9_LPMO"/>
</dbReference>
<keyword evidence="12" id="KW-0624">Polysaccharide degradation</keyword>
<dbReference type="KEGG" id="mtm:MYCTH_2060403"/>
<dbReference type="GO" id="GO:0005576">
    <property type="term" value="C:extracellular region"/>
    <property type="evidence" value="ECO:0007669"/>
    <property type="project" value="UniProtKB-SubCell"/>
</dbReference>
<feature type="region of interest" description="Disordered" evidence="16">
    <location>
        <begin position="151"/>
        <end position="177"/>
    </location>
</feature>
<dbReference type="GO" id="GO:0016787">
    <property type="term" value="F:hydrolase activity"/>
    <property type="evidence" value="ECO:0007669"/>
    <property type="project" value="UniProtKB-KW"/>
</dbReference>
<dbReference type="OrthoDB" id="4849160at2759"/>
<evidence type="ECO:0000256" key="11">
    <source>
        <dbReference type="ARBA" id="ARBA00023277"/>
    </source>
</evidence>
<keyword evidence="19" id="KW-0378">Hydrolase</keyword>
<dbReference type="PANTHER" id="PTHR33353:SF36">
    <property type="entry name" value="ENDO-BETA-1,4-GLUCANASE D"/>
    <property type="match status" value="1"/>
</dbReference>
<evidence type="ECO:0000256" key="12">
    <source>
        <dbReference type="ARBA" id="ARBA00023326"/>
    </source>
</evidence>
<dbReference type="GO" id="GO:0046872">
    <property type="term" value="F:metal ion binding"/>
    <property type="evidence" value="ECO:0007669"/>
    <property type="project" value="UniProtKB-KW"/>
</dbReference>
<dbReference type="AlphaFoldDB" id="G2QCS9"/>
<evidence type="ECO:0000313" key="20">
    <source>
        <dbReference type="Proteomes" id="UP000007322"/>
    </source>
</evidence>
<evidence type="ECO:0000256" key="17">
    <source>
        <dbReference type="SAM" id="SignalP"/>
    </source>
</evidence>
<comment type="catalytic activity">
    <reaction evidence="14">
        <text>[(1-&gt;4)-beta-D-glucosyl]n+m + reduced acceptor + O2 = 4-dehydro-beta-D-glucosyl-[(1-&gt;4)-beta-D-glucosyl]n-1 + [(1-&gt;4)-beta-D-glucosyl]m + acceptor + H2O.</text>
        <dbReference type="EC" id="1.14.99.56"/>
    </reaction>
</comment>
<keyword evidence="8" id="KW-0186">Copper</keyword>
<dbReference type="InterPro" id="IPR049892">
    <property type="entry name" value="AA9"/>
</dbReference>
<feature type="signal peptide" evidence="17">
    <location>
        <begin position="1"/>
        <end position="22"/>
    </location>
</feature>
<evidence type="ECO:0000256" key="4">
    <source>
        <dbReference type="ARBA" id="ARBA00022723"/>
    </source>
</evidence>
<keyword evidence="3" id="KW-0964">Secreted</keyword>
<evidence type="ECO:0000256" key="6">
    <source>
        <dbReference type="ARBA" id="ARBA00023001"/>
    </source>
</evidence>
<sequence length="338" mass="35193">MPPPRLSTLLPLLALIAPTALGHSHLGYIIINGEVYQGFDPRPEQANSPLRVGWSTGAIDDGFVAPANYSSPDIICHIEGASPPAHAPVRAGDRVHVQWNGWPLGHVGPVLSYLAPCGGLEGSESGCAGVDKRQLRWTKVDDSLPAMELVGAAGGAGGEDDGSGSDGSGSGGSGRVGVPGQRWATDVLIAANNSWQVEIPRGLRDGPYVLRHEIVALHYAAEPGGAQNYPLCVNLWVEGGDGSMELDHFDATQFYRPDDPGILLNVTAGLRSYAVPGPTLAAGATPVPYAQQNISSARADGTPVIVTRSTETVPFTAAPTPAETAEAKGGRYGRNFRG</sequence>
<dbReference type="HOGENOM" id="CLU_031730_1_3_1"/>
<evidence type="ECO:0000313" key="19">
    <source>
        <dbReference type="EMBL" id="AEO58412.1"/>
    </source>
</evidence>
<dbReference type="RefSeq" id="XP_003663657.1">
    <property type="nucleotide sequence ID" value="XM_003663609.1"/>
</dbReference>
<keyword evidence="7" id="KW-0560">Oxidoreductase</keyword>
<evidence type="ECO:0000256" key="3">
    <source>
        <dbReference type="ARBA" id="ARBA00022525"/>
    </source>
</evidence>
<evidence type="ECO:0000256" key="9">
    <source>
        <dbReference type="ARBA" id="ARBA00023033"/>
    </source>
</evidence>
<organism evidence="19 20">
    <name type="scientific">Thermothelomyces thermophilus (strain ATCC 42464 / BCRC 31852 / DSM 1799)</name>
    <name type="common">Sporotrichum thermophile</name>
    <dbReference type="NCBI Taxonomy" id="573729"/>
    <lineage>
        <taxon>Eukaryota</taxon>
        <taxon>Fungi</taxon>
        <taxon>Dikarya</taxon>
        <taxon>Ascomycota</taxon>
        <taxon>Pezizomycotina</taxon>
        <taxon>Sordariomycetes</taxon>
        <taxon>Sordariomycetidae</taxon>
        <taxon>Sordariales</taxon>
        <taxon>Chaetomiaceae</taxon>
        <taxon>Thermothelomyces</taxon>
    </lineage>
</organism>
<dbReference type="eggNOG" id="ENOG502RY3D">
    <property type="taxonomic scope" value="Eukaryota"/>
</dbReference>
<dbReference type="Pfam" id="PF03443">
    <property type="entry name" value="AA9"/>
    <property type="match status" value="1"/>
</dbReference>
<keyword evidence="4" id="KW-0479">Metal-binding</keyword>
<reference evidence="19 20" key="1">
    <citation type="journal article" date="2011" name="Nat. Biotechnol.">
        <title>Comparative genomic analysis of the thermophilic biomass-degrading fungi Myceliophthora thermophila and Thielavia terrestris.</title>
        <authorList>
            <person name="Berka R.M."/>
            <person name="Grigoriev I.V."/>
            <person name="Otillar R."/>
            <person name="Salamov A."/>
            <person name="Grimwood J."/>
            <person name="Reid I."/>
            <person name="Ishmael N."/>
            <person name="John T."/>
            <person name="Darmond C."/>
            <person name="Moisan M.-C."/>
            <person name="Henrissat B."/>
            <person name="Coutinho P.M."/>
            <person name="Lombard V."/>
            <person name="Natvig D.O."/>
            <person name="Lindquist E."/>
            <person name="Schmutz J."/>
            <person name="Lucas S."/>
            <person name="Harris P."/>
            <person name="Powlowski J."/>
            <person name="Bellemare A."/>
            <person name="Taylor D."/>
            <person name="Butler G."/>
            <person name="de Vries R.P."/>
            <person name="Allijn I.E."/>
            <person name="van den Brink J."/>
            <person name="Ushinsky S."/>
            <person name="Storms R."/>
            <person name="Powell A.J."/>
            <person name="Paulsen I.T."/>
            <person name="Elbourne L.D.H."/>
            <person name="Baker S.E."/>
            <person name="Magnuson J."/>
            <person name="LaBoissiere S."/>
            <person name="Clutterbuck A.J."/>
            <person name="Martinez D."/>
            <person name="Wogulis M."/>
            <person name="de Leon A.L."/>
            <person name="Rey M.W."/>
            <person name="Tsang A."/>
        </authorList>
    </citation>
    <scope>NUCLEOTIDE SEQUENCE [LARGE SCALE GENOMIC DNA]</scope>
    <source>
        <strain evidence="20">ATCC 42464 / BCRC 31852 / DSM 1799</strain>
    </source>
</reference>
<dbReference type="GO" id="GO:0004497">
    <property type="term" value="F:monooxygenase activity"/>
    <property type="evidence" value="ECO:0007669"/>
    <property type="project" value="UniProtKB-KW"/>
</dbReference>
<comment type="similarity">
    <text evidence="13">Belongs to the polysaccharide monooxygenase AA9 family.</text>
</comment>
<dbReference type="EMBL" id="CP003004">
    <property type="protein sequence ID" value="AEO58412.1"/>
    <property type="molecule type" value="Genomic_DNA"/>
</dbReference>
<dbReference type="SMR" id="G2QCS9"/>
<evidence type="ECO:0000256" key="1">
    <source>
        <dbReference type="ARBA" id="ARBA00001973"/>
    </source>
</evidence>
<keyword evidence="6" id="KW-0136">Cellulose degradation</keyword>
<keyword evidence="9" id="KW-0503">Monooxygenase</keyword>
<evidence type="ECO:0000256" key="16">
    <source>
        <dbReference type="SAM" id="MobiDB-lite"/>
    </source>
</evidence>
<evidence type="ECO:0000259" key="18">
    <source>
        <dbReference type="Pfam" id="PF03443"/>
    </source>
</evidence>
<dbReference type="PANTHER" id="PTHR33353">
    <property type="entry name" value="PUTATIVE (AFU_ORTHOLOGUE AFUA_1G12560)-RELATED"/>
    <property type="match status" value="1"/>
</dbReference>
<dbReference type="EC" id="1.14.99.56" evidence="15"/>
<keyword evidence="10" id="KW-1015">Disulfide bond</keyword>
<evidence type="ECO:0000256" key="7">
    <source>
        <dbReference type="ARBA" id="ARBA00023002"/>
    </source>
</evidence>
<name>G2QCS9_THET4</name>
<evidence type="ECO:0000256" key="10">
    <source>
        <dbReference type="ARBA" id="ARBA00023157"/>
    </source>
</evidence>
<accession>G2QCS9</accession>
<dbReference type="Gene3D" id="2.70.50.70">
    <property type="match status" value="1"/>
</dbReference>
<feature type="chain" id="PRO_5003436291" description="lytic cellulose monooxygenase (C4-dehydrogenating)" evidence="17">
    <location>
        <begin position="23"/>
        <end position="338"/>
    </location>
</feature>
<dbReference type="CDD" id="cd21175">
    <property type="entry name" value="LPMO_AA9"/>
    <property type="match status" value="1"/>
</dbReference>
<keyword evidence="5 17" id="KW-0732">Signal</keyword>
<gene>
    <name evidence="19" type="ORF">MYCTH_2060403</name>
</gene>
<dbReference type="OMA" id="VQWNGWP"/>
<evidence type="ECO:0000256" key="5">
    <source>
        <dbReference type="ARBA" id="ARBA00022729"/>
    </source>
</evidence>
<keyword evidence="11" id="KW-0119">Carbohydrate metabolism</keyword>
<dbReference type="Proteomes" id="UP000007322">
    <property type="component" value="Chromosome 3"/>
</dbReference>
<proteinExistence type="inferred from homology"/>
<evidence type="ECO:0000256" key="15">
    <source>
        <dbReference type="ARBA" id="ARBA00047174"/>
    </source>
</evidence>
<evidence type="ECO:0000256" key="2">
    <source>
        <dbReference type="ARBA" id="ARBA00004613"/>
    </source>
</evidence>
<feature type="compositionally biased region" description="Gly residues" evidence="16">
    <location>
        <begin position="164"/>
        <end position="177"/>
    </location>
</feature>
<evidence type="ECO:0000256" key="8">
    <source>
        <dbReference type="ARBA" id="ARBA00023008"/>
    </source>
</evidence>
<protein>
    <recommendedName>
        <fullName evidence="15">lytic cellulose monooxygenase (C4-dehydrogenating)</fullName>
        <ecNumber evidence="15">1.14.99.56</ecNumber>
    </recommendedName>
</protein>
<dbReference type="GO" id="GO:0030245">
    <property type="term" value="P:cellulose catabolic process"/>
    <property type="evidence" value="ECO:0007669"/>
    <property type="project" value="UniProtKB-KW"/>
</dbReference>
<comment type="cofactor">
    <cofactor evidence="1">
        <name>Cu(2+)</name>
        <dbReference type="ChEBI" id="CHEBI:29036"/>
    </cofactor>
</comment>
<evidence type="ECO:0000256" key="13">
    <source>
        <dbReference type="ARBA" id="ARBA00044502"/>
    </source>
</evidence>
<keyword evidence="20" id="KW-1185">Reference proteome</keyword>
<dbReference type="STRING" id="573729.G2QCS9"/>
<dbReference type="VEuPathDB" id="FungiDB:MYCTH_2060403"/>